<feature type="transmembrane region" description="Helical" evidence="11">
    <location>
        <begin position="58"/>
        <end position="79"/>
    </location>
</feature>
<evidence type="ECO:0000256" key="4">
    <source>
        <dbReference type="ARBA" id="ARBA00022519"/>
    </source>
</evidence>
<protein>
    <submittedName>
        <fullName evidence="13">EamA family transporter</fullName>
    </submittedName>
</protein>
<evidence type="ECO:0000256" key="9">
    <source>
        <dbReference type="ARBA" id="ARBA00023098"/>
    </source>
</evidence>
<organism evidence="13 14">
    <name type="scientific">Halocynthiibacter styelae</name>
    <dbReference type="NCBI Taxonomy" id="2761955"/>
    <lineage>
        <taxon>Bacteria</taxon>
        <taxon>Pseudomonadati</taxon>
        <taxon>Pseudomonadota</taxon>
        <taxon>Alphaproteobacteria</taxon>
        <taxon>Rhodobacterales</taxon>
        <taxon>Paracoccaceae</taxon>
        <taxon>Halocynthiibacter</taxon>
    </lineage>
</organism>
<keyword evidence="8 11" id="KW-1133">Transmembrane helix</keyword>
<dbReference type="GO" id="GO:0009103">
    <property type="term" value="P:lipopolysaccharide biosynthetic process"/>
    <property type="evidence" value="ECO:0007669"/>
    <property type="project" value="UniProtKB-KW"/>
</dbReference>
<dbReference type="Pfam" id="PF00892">
    <property type="entry name" value="EamA"/>
    <property type="match status" value="2"/>
</dbReference>
<evidence type="ECO:0000313" key="14">
    <source>
        <dbReference type="Proteomes" id="UP000640583"/>
    </source>
</evidence>
<feature type="domain" description="EamA" evidence="12">
    <location>
        <begin position="7"/>
        <end position="131"/>
    </location>
</feature>
<dbReference type="Proteomes" id="UP000640583">
    <property type="component" value="Unassembled WGS sequence"/>
</dbReference>
<dbReference type="RefSeq" id="WP_228847561.1">
    <property type="nucleotide sequence ID" value="NZ_JADCKQ010000002.1"/>
</dbReference>
<dbReference type="EMBL" id="JADCKQ010000002">
    <property type="protein sequence ID" value="MBI1492648.1"/>
    <property type="molecule type" value="Genomic_DNA"/>
</dbReference>
<keyword evidence="7" id="KW-0448">Lipopolysaccharide biosynthesis</keyword>
<feature type="domain" description="EamA" evidence="12">
    <location>
        <begin position="145"/>
        <end position="276"/>
    </location>
</feature>
<feature type="transmembrane region" description="Helical" evidence="11">
    <location>
        <begin position="91"/>
        <end position="108"/>
    </location>
</feature>
<evidence type="ECO:0000256" key="3">
    <source>
        <dbReference type="ARBA" id="ARBA00022516"/>
    </source>
</evidence>
<evidence type="ECO:0000256" key="5">
    <source>
        <dbReference type="ARBA" id="ARBA00022556"/>
    </source>
</evidence>
<feature type="transmembrane region" description="Helical" evidence="11">
    <location>
        <begin position="205"/>
        <end position="226"/>
    </location>
</feature>
<feature type="transmembrane region" description="Helical" evidence="11">
    <location>
        <begin position="114"/>
        <end position="131"/>
    </location>
</feature>
<dbReference type="Gene3D" id="1.10.3730.20">
    <property type="match status" value="2"/>
</dbReference>
<dbReference type="InterPro" id="IPR000620">
    <property type="entry name" value="EamA_dom"/>
</dbReference>
<comment type="subcellular location">
    <subcellularLocation>
        <location evidence="1">Cell membrane</location>
        <topology evidence="1">Multi-pass membrane protein</topology>
    </subcellularLocation>
</comment>
<evidence type="ECO:0000256" key="6">
    <source>
        <dbReference type="ARBA" id="ARBA00022692"/>
    </source>
</evidence>
<name>A0A8J7IUI5_9RHOB</name>
<keyword evidence="14" id="KW-1185">Reference proteome</keyword>
<evidence type="ECO:0000256" key="1">
    <source>
        <dbReference type="ARBA" id="ARBA00004651"/>
    </source>
</evidence>
<dbReference type="GO" id="GO:0005886">
    <property type="term" value="C:plasma membrane"/>
    <property type="evidence" value="ECO:0007669"/>
    <property type="project" value="UniProtKB-SubCell"/>
</dbReference>
<keyword evidence="10 11" id="KW-0472">Membrane</keyword>
<comment type="caution">
    <text evidence="13">The sequence shown here is derived from an EMBL/GenBank/DDBJ whole genome shotgun (WGS) entry which is preliminary data.</text>
</comment>
<keyword evidence="5" id="KW-0441">Lipid A biosynthesis</keyword>
<evidence type="ECO:0000256" key="7">
    <source>
        <dbReference type="ARBA" id="ARBA00022985"/>
    </source>
</evidence>
<accession>A0A8J7IUI5</accession>
<feature type="transmembrane region" description="Helical" evidence="11">
    <location>
        <begin position="30"/>
        <end position="52"/>
    </location>
</feature>
<keyword evidence="4" id="KW-0997">Cell inner membrane</keyword>
<dbReference type="PANTHER" id="PTHR30561:SF9">
    <property type="entry name" value="4-AMINO-4-DEOXY-L-ARABINOSE-PHOSPHOUNDECAPRENOL FLIPPASE SUBUNIT ARNF-RELATED"/>
    <property type="match status" value="1"/>
</dbReference>
<evidence type="ECO:0000256" key="10">
    <source>
        <dbReference type="ARBA" id="ARBA00023136"/>
    </source>
</evidence>
<dbReference type="GO" id="GO:0009245">
    <property type="term" value="P:lipid A biosynthetic process"/>
    <property type="evidence" value="ECO:0007669"/>
    <property type="project" value="UniProtKB-KW"/>
</dbReference>
<dbReference type="GO" id="GO:0022857">
    <property type="term" value="F:transmembrane transporter activity"/>
    <property type="evidence" value="ECO:0007669"/>
    <property type="project" value="InterPro"/>
</dbReference>
<dbReference type="InterPro" id="IPR037185">
    <property type="entry name" value="EmrE-like"/>
</dbReference>
<dbReference type="SUPFAM" id="SSF103481">
    <property type="entry name" value="Multidrug resistance efflux transporter EmrE"/>
    <property type="match status" value="2"/>
</dbReference>
<feature type="transmembrane region" description="Helical" evidence="11">
    <location>
        <begin position="143"/>
        <end position="160"/>
    </location>
</feature>
<evidence type="ECO:0000256" key="8">
    <source>
        <dbReference type="ARBA" id="ARBA00022989"/>
    </source>
</evidence>
<keyword evidence="9" id="KW-0443">Lipid metabolism</keyword>
<keyword evidence="3" id="KW-0444">Lipid biosynthesis</keyword>
<evidence type="ECO:0000259" key="12">
    <source>
        <dbReference type="Pfam" id="PF00892"/>
    </source>
</evidence>
<evidence type="ECO:0000256" key="2">
    <source>
        <dbReference type="ARBA" id="ARBA00022475"/>
    </source>
</evidence>
<feature type="transmembrane region" description="Helical" evidence="11">
    <location>
        <begin position="232"/>
        <end position="254"/>
    </location>
</feature>
<dbReference type="PANTHER" id="PTHR30561">
    <property type="entry name" value="SMR FAMILY PROTON-DEPENDENT DRUG EFFLUX TRANSPORTER SUGE"/>
    <property type="match status" value="1"/>
</dbReference>
<keyword evidence="2" id="KW-1003">Cell membrane</keyword>
<proteinExistence type="predicted"/>
<keyword evidence="6 11" id="KW-0812">Transmembrane</keyword>
<feature type="transmembrane region" description="Helical" evidence="11">
    <location>
        <begin position="172"/>
        <end position="193"/>
    </location>
</feature>
<evidence type="ECO:0000313" key="13">
    <source>
        <dbReference type="EMBL" id="MBI1492648.1"/>
    </source>
</evidence>
<sequence>MSAFIFMSILMAALLHASWNALIKTGDNKLAGMMVMALGHGLIGLVTIFTQPMPEGEVWIWLMCSATFHTAYQFFLGYAYQQGDLSRVYPIARGGAPMLVLLVNVIVLGEYMSVQSYMGIALLGVGIILMARGVFTSGESRRMLPFAIGSAFATAGYSIVDGMGARAMDNAVAYVGWLFVIAAVTYPALMIGVHGTQILRIPRKTWVLGMCGAAASYASYIIAVWAMTQAPIALVTAMRETSILFAVLIGWLIFGEHMSRSKAISAILIVAGVAITRL</sequence>
<feature type="transmembrane region" description="Helical" evidence="11">
    <location>
        <begin position="6"/>
        <end position="23"/>
    </location>
</feature>
<dbReference type="InterPro" id="IPR000390">
    <property type="entry name" value="Small_drug/metabolite_transptr"/>
</dbReference>
<gene>
    <name evidence="13" type="ORF">H1D41_03250</name>
</gene>
<evidence type="ECO:0000256" key="11">
    <source>
        <dbReference type="SAM" id="Phobius"/>
    </source>
</evidence>
<reference evidence="13" key="1">
    <citation type="submission" date="2020-10" db="EMBL/GenBank/DDBJ databases">
        <title>Paenihalocynthiibacter styelae gen. nov., sp. nov., isolated from stalked sea squirt Styela clava.</title>
        <authorList>
            <person name="Kim Y.-O."/>
            <person name="Yoon J.-H."/>
        </authorList>
    </citation>
    <scope>NUCLEOTIDE SEQUENCE</scope>
    <source>
        <strain evidence="13">MYP1-1</strain>
    </source>
</reference>
<dbReference type="AlphaFoldDB" id="A0A8J7IUI5"/>